<comment type="caution">
    <text evidence="2">The sequence shown here is derived from an EMBL/GenBank/DDBJ whole genome shotgun (WGS) entry which is preliminary data.</text>
</comment>
<protein>
    <submittedName>
        <fullName evidence="2">Polyketide cyclase</fullName>
    </submittedName>
</protein>
<evidence type="ECO:0000259" key="1">
    <source>
        <dbReference type="Pfam" id="PF12680"/>
    </source>
</evidence>
<feature type="domain" description="SnoaL-like" evidence="1">
    <location>
        <begin position="10"/>
        <end position="103"/>
    </location>
</feature>
<organism evidence="2 3">
    <name type="scientific">Methylocella silvestris</name>
    <dbReference type="NCBI Taxonomy" id="199596"/>
    <lineage>
        <taxon>Bacteria</taxon>
        <taxon>Pseudomonadati</taxon>
        <taxon>Pseudomonadota</taxon>
        <taxon>Alphaproteobacteria</taxon>
        <taxon>Hyphomicrobiales</taxon>
        <taxon>Beijerinckiaceae</taxon>
        <taxon>Methylocella</taxon>
    </lineage>
</organism>
<dbReference type="Proteomes" id="UP000236286">
    <property type="component" value="Unassembled WGS sequence"/>
</dbReference>
<dbReference type="InterPro" id="IPR037401">
    <property type="entry name" value="SnoaL-like"/>
</dbReference>
<dbReference type="Gene3D" id="3.10.450.50">
    <property type="match status" value="1"/>
</dbReference>
<sequence>MTRTPQEIFQHHAETLVAGDLDGIVYDYAEDAVILTPAGVKRGKAGVREAFVALLADLPQADWALPTVLFEGDALFLEWTAKSKENYADDGVDTFIFRDGFIRLQSVRYTLKKV</sequence>
<dbReference type="Pfam" id="PF12680">
    <property type="entry name" value="SnoaL_2"/>
    <property type="match status" value="1"/>
</dbReference>
<dbReference type="RefSeq" id="WP_102845099.1">
    <property type="nucleotide sequence ID" value="NZ_PDZR01000028.1"/>
</dbReference>
<evidence type="ECO:0000313" key="3">
    <source>
        <dbReference type="Proteomes" id="UP000236286"/>
    </source>
</evidence>
<name>A0A2J7TCW4_METSI</name>
<dbReference type="AlphaFoldDB" id="A0A2J7TCW4"/>
<proteinExistence type="predicted"/>
<evidence type="ECO:0000313" key="2">
    <source>
        <dbReference type="EMBL" id="PNG24614.1"/>
    </source>
</evidence>
<dbReference type="OrthoDB" id="8452656at2"/>
<gene>
    <name evidence="2" type="ORF">CR492_17930</name>
</gene>
<dbReference type="EMBL" id="PDZR01000028">
    <property type="protein sequence ID" value="PNG24614.1"/>
    <property type="molecule type" value="Genomic_DNA"/>
</dbReference>
<dbReference type="InterPro" id="IPR032710">
    <property type="entry name" value="NTF2-like_dom_sf"/>
</dbReference>
<dbReference type="SUPFAM" id="SSF54427">
    <property type="entry name" value="NTF2-like"/>
    <property type="match status" value="1"/>
</dbReference>
<accession>A0A2J7TCW4</accession>
<reference evidence="2 3" key="1">
    <citation type="submission" date="2017-10" db="EMBL/GenBank/DDBJ databases">
        <title>Genome announcement of Methylocella silvestris TVC from permafrost.</title>
        <authorList>
            <person name="Wang J."/>
            <person name="Geng K."/>
            <person name="Ul-Haque F."/>
            <person name="Crombie A.T."/>
            <person name="Street L.E."/>
            <person name="Wookey P.A."/>
            <person name="Murrell J.C."/>
            <person name="Pratscher J."/>
        </authorList>
    </citation>
    <scope>NUCLEOTIDE SEQUENCE [LARGE SCALE GENOMIC DNA]</scope>
    <source>
        <strain evidence="2 3">TVC</strain>
    </source>
</reference>